<sequence>MSCSKRVSTVSGVVCNLHHVLRTIVQYTAASRDVLAFLAVIPASARSTSLTALHELLQDALWVMQDPIESKQEAMDKLWPLVWLDAIAPTAVVLVCDTIPVFLAAVAGNGPIARPFELDASEWLQLWSSKITEYVLHGQLAIRPRLAKLQSTDVRHAVDVAAVVEVVTTTHQIRSLTVDCSAGGVTLREPSWPHLPRRTQEPRA</sequence>
<evidence type="ECO:0000313" key="2">
    <source>
        <dbReference type="Proteomes" id="UP000030745"/>
    </source>
</evidence>
<gene>
    <name evidence="1" type="ORF">SPRG_04554</name>
</gene>
<dbReference type="RefSeq" id="XP_012198863.1">
    <property type="nucleotide sequence ID" value="XM_012343473.1"/>
</dbReference>
<protein>
    <submittedName>
        <fullName evidence="1">Uncharacterized protein</fullName>
    </submittedName>
</protein>
<dbReference type="VEuPathDB" id="FungiDB:SPRG_04554"/>
<dbReference type="Proteomes" id="UP000030745">
    <property type="component" value="Unassembled WGS sequence"/>
</dbReference>
<dbReference type="AlphaFoldDB" id="A0A067CJG8"/>
<dbReference type="KEGG" id="spar:SPRG_04554"/>
<dbReference type="OMA" id="YKQVEND"/>
<evidence type="ECO:0000313" key="1">
    <source>
        <dbReference type="EMBL" id="KDO30653.1"/>
    </source>
</evidence>
<reference evidence="1 2" key="1">
    <citation type="journal article" date="2013" name="PLoS Genet.">
        <title>Distinctive expansion of potential virulence genes in the genome of the oomycete fish pathogen Saprolegnia parasitica.</title>
        <authorList>
            <person name="Jiang R.H."/>
            <person name="de Bruijn I."/>
            <person name="Haas B.J."/>
            <person name="Belmonte R."/>
            <person name="Lobach L."/>
            <person name="Christie J."/>
            <person name="van den Ackerveken G."/>
            <person name="Bottin A."/>
            <person name="Bulone V."/>
            <person name="Diaz-Moreno S.M."/>
            <person name="Dumas B."/>
            <person name="Fan L."/>
            <person name="Gaulin E."/>
            <person name="Govers F."/>
            <person name="Grenville-Briggs L.J."/>
            <person name="Horner N.R."/>
            <person name="Levin J.Z."/>
            <person name="Mammella M."/>
            <person name="Meijer H.J."/>
            <person name="Morris P."/>
            <person name="Nusbaum C."/>
            <person name="Oome S."/>
            <person name="Phillips A.J."/>
            <person name="van Rooyen D."/>
            <person name="Rzeszutek E."/>
            <person name="Saraiva M."/>
            <person name="Secombes C.J."/>
            <person name="Seidl M.F."/>
            <person name="Snel B."/>
            <person name="Stassen J.H."/>
            <person name="Sykes S."/>
            <person name="Tripathy S."/>
            <person name="van den Berg H."/>
            <person name="Vega-Arreguin J.C."/>
            <person name="Wawra S."/>
            <person name="Young S.K."/>
            <person name="Zeng Q."/>
            <person name="Dieguez-Uribeondo J."/>
            <person name="Russ C."/>
            <person name="Tyler B.M."/>
            <person name="van West P."/>
        </authorList>
    </citation>
    <scope>NUCLEOTIDE SEQUENCE [LARGE SCALE GENOMIC DNA]</scope>
    <source>
        <strain evidence="1 2">CBS 223.65</strain>
    </source>
</reference>
<keyword evidence="2" id="KW-1185">Reference proteome</keyword>
<dbReference type="GeneID" id="24126992"/>
<proteinExistence type="predicted"/>
<name>A0A067CJG8_SAPPC</name>
<organism evidence="1 2">
    <name type="scientific">Saprolegnia parasitica (strain CBS 223.65)</name>
    <dbReference type="NCBI Taxonomy" id="695850"/>
    <lineage>
        <taxon>Eukaryota</taxon>
        <taxon>Sar</taxon>
        <taxon>Stramenopiles</taxon>
        <taxon>Oomycota</taxon>
        <taxon>Saprolegniomycetes</taxon>
        <taxon>Saprolegniales</taxon>
        <taxon>Saprolegniaceae</taxon>
        <taxon>Saprolegnia</taxon>
    </lineage>
</organism>
<dbReference type="EMBL" id="KK583201">
    <property type="protein sequence ID" value="KDO30653.1"/>
    <property type="molecule type" value="Genomic_DNA"/>
</dbReference>
<accession>A0A067CJG8</accession>